<dbReference type="EMBL" id="AMZO01000034">
    <property type="protein sequence ID" value="ELR63862.1"/>
    <property type="molecule type" value="Genomic_DNA"/>
</dbReference>
<dbReference type="GO" id="GO:0005506">
    <property type="term" value="F:iron ion binding"/>
    <property type="evidence" value="ECO:0007669"/>
    <property type="project" value="TreeGrafter"/>
</dbReference>
<dbReference type="GO" id="GO:1902670">
    <property type="term" value="F:carbon dioxide binding"/>
    <property type="evidence" value="ECO:0007669"/>
    <property type="project" value="TreeGrafter"/>
</dbReference>
<dbReference type="Proteomes" id="UP000011134">
    <property type="component" value="Unassembled WGS sequence"/>
</dbReference>
<dbReference type="PATRIC" id="fig|1056511.3.peg.4128"/>
<dbReference type="NCBIfam" id="TIGR00074">
    <property type="entry name" value="hypC_hupF"/>
    <property type="match status" value="1"/>
</dbReference>
<dbReference type="Pfam" id="PF01455">
    <property type="entry name" value="HupF_HypC"/>
    <property type="match status" value="1"/>
</dbReference>
<proteinExistence type="inferred from homology"/>
<reference evidence="2 3" key="1">
    <citation type="submission" date="2012-12" db="EMBL/GenBank/DDBJ databases">
        <title>Genome Assembly of Photobacterium sp. AK15.</title>
        <authorList>
            <person name="Khatri I."/>
            <person name="Vaidya B."/>
            <person name="Srinivas T.N.R."/>
            <person name="Subramanian S."/>
            <person name="Pinnaka A."/>
        </authorList>
    </citation>
    <scope>NUCLEOTIDE SEQUENCE [LARGE SCALE GENOMIC DNA]</scope>
    <source>
        <strain evidence="2 3">AK15</strain>
    </source>
</reference>
<protein>
    <submittedName>
        <fullName evidence="2">Hydrogenase metallocenter (NiFe) assembly protein HypC</fullName>
    </submittedName>
</protein>
<comment type="caution">
    <text evidence="2">The sequence shown here is derived from an EMBL/GenBank/DDBJ whole genome shotgun (WGS) entry which is preliminary data.</text>
</comment>
<dbReference type="AlphaFoldDB" id="L8J8S5"/>
<dbReference type="Gene3D" id="2.30.30.140">
    <property type="match status" value="1"/>
</dbReference>
<dbReference type="PANTHER" id="PTHR35177">
    <property type="entry name" value="HYDROGENASE MATURATION FACTOR HYBG"/>
    <property type="match status" value="1"/>
</dbReference>
<accession>L8J8S5</accession>
<dbReference type="FunFam" id="2.30.30.140:FF:000022">
    <property type="entry name" value="Hydrogenase assembly chaperone HybG"/>
    <property type="match status" value="1"/>
</dbReference>
<dbReference type="RefSeq" id="WP_007469685.1">
    <property type="nucleotide sequence ID" value="NZ_AMZO01000034.1"/>
</dbReference>
<evidence type="ECO:0000256" key="1">
    <source>
        <dbReference type="ARBA" id="ARBA00006018"/>
    </source>
</evidence>
<keyword evidence="3" id="KW-1185">Reference proteome</keyword>
<evidence type="ECO:0000313" key="2">
    <source>
        <dbReference type="EMBL" id="ELR63862.1"/>
    </source>
</evidence>
<sequence length="85" mass="9286">MCLCIPSSIVEVYPEQSSALVETLGVQRQVSTHLISEPLACGDHVLIHVGFAISKMDLDEAQENLAAYRQLIAEMDEDDVKGLLS</sequence>
<dbReference type="PANTHER" id="PTHR35177:SF2">
    <property type="entry name" value="HYDROGENASE MATURATION FACTOR HYBG"/>
    <property type="match status" value="1"/>
</dbReference>
<dbReference type="GO" id="GO:0051604">
    <property type="term" value="P:protein maturation"/>
    <property type="evidence" value="ECO:0007669"/>
    <property type="project" value="TreeGrafter"/>
</dbReference>
<dbReference type="PRINTS" id="PR00445">
    <property type="entry name" value="HUPFHYPC"/>
</dbReference>
<dbReference type="SUPFAM" id="SSF159127">
    <property type="entry name" value="HupF/HypC-like"/>
    <property type="match status" value="1"/>
</dbReference>
<gene>
    <name evidence="2" type="ORF">C942_03205</name>
</gene>
<name>L8J8S5_9GAMM</name>
<comment type="similarity">
    <text evidence="1">Belongs to the HupF/HypC family.</text>
</comment>
<dbReference type="OrthoDB" id="9806017at2"/>
<dbReference type="InterPro" id="IPR001109">
    <property type="entry name" value="Hydrogenase_HupF/HypC"/>
</dbReference>
<evidence type="ECO:0000313" key="3">
    <source>
        <dbReference type="Proteomes" id="UP000011134"/>
    </source>
</evidence>
<organism evidence="2 3">
    <name type="scientific">Photobacterium marinum</name>
    <dbReference type="NCBI Taxonomy" id="1056511"/>
    <lineage>
        <taxon>Bacteria</taxon>
        <taxon>Pseudomonadati</taxon>
        <taxon>Pseudomonadota</taxon>
        <taxon>Gammaproteobacteria</taxon>
        <taxon>Vibrionales</taxon>
        <taxon>Vibrionaceae</taxon>
        <taxon>Photobacterium</taxon>
    </lineage>
</organism>